<reference evidence="13 14" key="1">
    <citation type="submission" date="2020-08" db="EMBL/GenBank/DDBJ databases">
        <title>Functional genomics of gut bacteria from endangered species of beetles.</title>
        <authorList>
            <person name="Carlos-Shanley C."/>
        </authorList>
    </citation>
    <scope>NUCLEOTIDE SEQUENCE [LARGE SCALE GENOMIC DNA]</scope>
    <source>
        <strain evidence="13 14">S00198</strain>
    </source>
</reference>
<feature type="domain" description="Porin" evidence="12">
    <location>
        <begin position="14"/>
        <end position="318"/>
    </location>
</feature>
<keyword evidence="10" id="KW-0998">Cell outer membrane</keyword>
<keyword evidence="14" id="KW-1185">Reference proteome</keyword>
<proteinExistence type="predicted"/>
<evidence type="ECO:0000256" key="7">
    <source>
        <dbReference type="ARBA" id="ARBA00023065"/>
    </source>
</evidence>
<dbReference type="InterPro" id="IPR001702">
    <property type="entry name" value="Porin_Gram-ve"/>
</dbReference>
<dbReference type="GO" id="GO:0034220">
    <property type="term" value="P:monoatomic ion transmembrane transport"/>
    <property type="evidence" value="ECO:0007669"/>
    <property type="project" value="InterPro"/>
</dbReference>
<evidence type="ECO:0000313" key="13">
    <source>
        <dbReference type="EMBL" id="MBB6559530.1"/>
    </source>
</evidence>
<accession>A0A7X0U9G5</accession>
<dbReference type="PRINTS" id="PR00184">
    <property type="entry name" value="NEISSPPORIN"/>
</dbReference>
<evidence type="ECO:0000313" key="14">
    <source>
        <dbReference type="Proteomes" id="UP000575083"/>
    </source>
</evidence>
<dbReference type="InterPro" id="IPR033900">
    <property type="entry name" value="Gram_neg_porin_domain"/>
</dbReference>
<dbReference type="GO" id="GO:0015288">
    <property type="term" value="F:porin activity"/>
    <property type="evidence" value="ECO:0007669"/>
    <property type="project" value="UniProtKB-KW"/>
</dbReference>
<evidence type="ECO:0000256" key="8">
    <source>
        <dbReference type="ARBA" id="ARBA00023114"/>
    </source>
</evidence>
<keyword evidence="6 11" id="KW-0732">Signal</keyword>
<feature type="chain" id="PRO_5031290275" evidence="11">
    <location>
        <begin position="26"/>
        <end position="340"/>
    </location>
</feature>
<comment type="subcellular location">
    <subcellularLocation>
        <location evidence="1">Cell outer membrane</location>
        <topology evidence="1">Multi-pass membrane protein</topology>
    </subcellularLocation>
</comment>
<comment type="caution">
    <text evidence="13">The sequence shown here is derived from an EMBL/GenBank/DDBJ whole genome shotgun (WGS) entry which is preliminary data.</text>
</comment>
<dbReference type="RefSeq" id="WP_184856929.1">
    <property type="nucleotide sequence ID" value="NZ_JACHLK010000003.1"/>
</dbReference>
<keyword evidence="5" id="KW-0812">Transmembrane</keyword>
<evidence type="ECO:0000259" key="12">
    <source>
        <dbReference type="Pfam" id="PF13609"/>
    </source>
</evidence>
<evidence type="ECO:0000256" key="1">
    <source>
        <dbReference type="ARBA" id="ARBA00004571"/>
    </source>
</evidence>
<keyword evidence="9" id="KW-0472">Membrane</keyword>
<dbReference type="PANTHER" id="PTHR34501:SF9">
    <property type="entry name" value="MAJOR OUTER MEMBRANE PROTEIN P.IA"/>
    <property type="match status" value="1"/>
</dbReference>
<dbReference type="PRINTS" id="PR00182">
    <property type="entry name" value="ECOLNEIPORIN"/>
</dbReference>
<evidence type="ECO:0000256" key="9">
    <source>
        <dbReference type="ARBA" id="ARBA00023136"/>
    </source>
</evidence>
<dbReference type="SUPFAM" id="SSF56935">
    <property type="entry name" value="Porins"/>
    <property type="match status" value="1"/>
</dbReference>
<evidence type="ECO:0000256" key="11">
    <source>
        <dbReference type="SAM" id="SignalP"/>
    </source>
</evidence>
<evidence type="ECO:0000256" key="2">
    <source>
        <dbReference type="ARBA" id="ARBA00011233"/>
    </source>
</evidence>
<name>A0A7X0U9G5_9BURK</name>
<dbReference type="EMBL" id="JACHLK010000003">
    <property type="protein sequence ID" value="MBB6559530.1"/>
    <property type="molecule type" value="Genomic_DNA"/>
</dbReference>
<evidence type="ECO:0000256" key="5">
    <source>
        <dbReference type="ARBA" id="ARBA00022692"/>
    </source>
</evidence>
<evidence type="ECO:0000256" key="3">
    <source>
        <dbReference type="ARBA" id="ARBA00022448"/>
    </source>
</evidence>
<dbReference type="CDD" id="cd00342">
    <property type="entry name" value="gram_neg_porins"/>
    <property type="match status" value="1"/>
</dbReference>
<evidence type="ECO:0000256" key="4">
    <source>
        <dbReference type="ARBA" id="ARBA00022452"/>
    </source>
</evidence>
<dbReference type="InterPro" id="IPR023614">
    <property type="entry name" value="Porin_dom_sf"/>
</dbReference>
<evidence type="ECO:0000256" key="6">
    <source>
        <dbReference type="ARBA" id="ARBA00022729"/>
    </source>
</evidence>
<dbReference type="InterPro" id="IPR050298">
    <property type="entry name" value="Gram-neg_bact_OMP"/>
</dbReference>
<dbReference type="AlphaFoldDB" id="A0A7X0U9G5"/>
<evidence type="ECO:0000256" key="10">
    <source>
        <dbReference type="ARBA" id="ARBA00023237"/>
    </source>
</evidence>
<dbReference type="Gene3D" id="2.40.160.10">
    <property type="entry name" value="Porin"/>
    <property type="match status" value="1"/>
</dbReference>
<dbReference type="InterPro" id="IPR002299">
    <property type="entry name" value="Porin_Neis"/>
</dbReference>
<organism evidence="13 14">
    <name type="scientific">Acidovorax soli</name>
    <dbReference type="NCBI Taxonomy" id="592050"/>
    <lineage>
        <taxon>Bacteria</taxon>
        <taxon>Pseudomonadati</taxon>
        <taxon>Pseudomonadota</taxon>
        <taxon>Betaproteobacteria</taxon>
        <taxon>Burkholderiales</taxon>
        <taxon>Comamonadaceae</taxon>
        <taxon>Acidovorax</taxon>
    </lineage>
</organism>
<keyword evidence="8" id="KW-0626">Porin</keyword>
<dbReference type="Proteomes" id="UP000575083">
    <property type="component" value="Unassembled WGS sequence"/>
</dbReference>
<gene>
    <name evidence="13" type="ORF">HNP48_002197</name>
</gene>
<keyword evidence="7" id="KW-0406">Ion transport</keyword>
<dbReference type="GO" id="GO:0009279">
    <property type="term" value="C:cell outer membrane"/>
    <property type="evidence" value="ECO:0007669"/>
    <property type="project" value="UniProtKB-SubCell"/>
</dbReference>
<keyword evidence="4" id="KW-1134">Transmembrane beta strand</keyword>
<comment type="subunit">
    <text evidence="2">Homotrimer.</text>
</comment>
<feature type="signal peptide" evidence="11">
    <location>
        <begin position="1"/>
        <end position="25"/>
    </location>
</feature>
<sequence length="340" mass="36121">MRPISPAALAASGLVFLSAGTPAAAQTQDLQVYGQVRLTVNNVKVGHAGSVMEERDNASRLGFRGKEDLGDGMAALFGLEMGLEADSGAATTPAFRNSYVALRGGLGTLALGRLDSANPTGSPLYSQVTRITSFAANDAGATAIGTSILNARNRTSNSLGYQSPTWGGVNLRARYYLRGDAKTPEQENGAKSLDLGLNYVDGPWSAGIGYGKDTRPGGLLANEFASKWQAGLRYDFGAVEPYVLLGRDRYATTSATARADVGYWLVGSRFSAGQHALVVNVMQRDVQASRQGLRKRQQVAYTYALSKRTELQAFIDRDGIDSSRSNVAVRAVGAGVRHDF</sequence>
<dbReference type="GO" id="GO:0046930">
    <property type="term" value="C:pore complex"/>
    <property type="evidence" value="ECO:0007669"/>
    <property type="project" value="UniProtKB-KW"/>
</dbReference>
<dbReference type="PANTHER" id="PTHR34501">
    <property type="entry name" value="PROTEIN YDDL-RELATED"/>
    <property type="match status" value="1"/>
</dbReference>
<dbReference type="Pfam" id="PF13609">
    <property type="entry name" value="Porin_4"/>
    <property type="match status" value="1"/>
</dbReference>
<protein>
    <submittedName>
        <fullName evidence="13">Putative porin</fullName>
    </submittedName>
</protein>
<keyword evidence="3" id="KW-0813">Transport</keyword>